<evidence type="ECO:0000313" key="1">
    <source>
        <dbReference type="EMBL" id="BCX47507.1"/>
    </source>
</evidence>
<proteinExistence type="predicted"/>
<evidence type="ECO:0000313" key="2">
    <source>
        <dbReference type="Proteomes" id="UP001374893"/>
    </source>
</evidence>
<dbReference type="Proteomes" id="UP001374893">
    <property type="component" value="Chromosome"/>
</dbReference>
<name>A0ABN6H3C8_9BACT</name>
<accession>A0ABN6H3C8</accession>
<protein>
    <submittedName>
        <fullName evidence="1">Addiction module antitoxin RelB</fullName>
    </submittedName>
</protein>
<dbReference type="InterPro" id="IPR013406">
    <property type="entry name" value="CHP02574_addiction_mod"/>
</dbReference>
<dbReference type="RefSeq" id="WP_338689744.1">
    <property type="nucleotide sequence ID" value="NZ_AP024702.1"/>
</dbReference>
<reference evidence="1 2" key="1">
    <citation type="submission" date="2021-06" db="EMBL/GenBank/DDBJ databases">
        <title>Complete genome of Haloferula helveola possessing various polysaccharide degrading enzymes.</title>
        <authorList>
            <person name="Takami H."/>
            <person name="Huang C."/>
            <person name="Hamasaki K."/>
        </authorList>
    </citation>
    <scope>NUCLEOTIDE SEQUENCE [LARGE SCALE GENOMIC DNA]</scope>
    <source>
        <strain evidence="1 2">CN-1</strain>
    </source>
</reference>
<dbReference type="EMBL" id="AP024702">
    <property type="protein sequence ID" value="BCX47507.1"/>
    <property type="molecule type" value="Genomic_DNA"/>
</dbReference>
<keyword evidence="2" id="KW-1185">Reference proteome</keyword>
<gene>
    <name evidence="1" type="ORF">HAHE_14150</name>
</gene>
<dbReference type="Pfam" id="PF09720">
    <property type="entry name" value="Unstab_antitox"/>
    <property type="match status" value="1"/>
</dbReference>
<sequence>MSVQEEALRLPRPEKLRLMEALWTDLSLVEEDYESPAWHELVLRETEARLAAGEEQQVDWDEAKRRLRTRP</sequence>
<organism evidence="1 2">
    <name type="scientific">Haloferula helveola</name>
    <dbReference type="NCBI Taxonomy" id="490095"/>
    <lineage>
        <taxon>Bacteria</taxon>
        <taxon>Pseudomonadati</taxon>
        <taxon>Verrucomicrobiota</taxon>
        <taxon>Verrucomicrobiia</taxon>
        <taxon>Verrucomicrobiales</taxon>
        <taxon>Verrucomicrobiaceae</taxon>
        <taxon>Haloferula</taxon>
    </lineage>
</organism>